<evidence type="ECO:0000259" key="4">
    <source>
        <dbReference type="PROSITE" id="PS51186"/>
    </source>
</evidence>
<proteinExistence type="inferred from homology"/>
<evidence type="ECO:0000313" key="6">
    <source>
        <dbReference type="EMBL" id="MDI5970803.1"/>
    </source>
</evidence>
<evidence type="ECO:0000256" key="1">
    <source>
        <dbReference type="ARBA" id="ARBA00022679"/>
    </source>
</evidence>
<evidence type="ECO:0000313" key="5">
    <source>
        <dbReference type="EMBL" id="MDI5966645.1"/>
    </source>
</evidence>
<dbReference type="EMBL" id="JAAGKO020000056">
    <property type="protein sequence ID" value="MDI5966645.1"/>
    <property type="molecule type" value="Genomic_DNA"/>
</dbReference>
<gene>
    <name evidence="5" type="ORF">POF43_028615</name>
    <name evidence="6" type="ORF">POF50_015880</name>
</gene>
<dbReference type="GO" id="GO:0005737">
    <property type="term" value="C:cytoplasm"/>
    <property type="evidence" value="ECO:0007669"/>
    <property type="project" value="TreeGrafter"/>
</dbReference>
<dbReference type="PROSITE" id="PS51186">
    <property type="entry name" value="GNAT"/>
    <property type="match status" value="1"/>
</dbReference>
<sequence>MTPSRTSVRLVEVADAAALAGHFARDAKEFARWQPARPEGFDTPSHQAGRIEQLLATHSAGSAWPGVIVADGEVVGQVAVSSISRGPLRKGFLSYWVATPFQGQGHATRAVGLTLRVMTGELGLRRAEAHTQTDNLPSHRVLKNNGFSSWGIAHAHIFMDGAWRDEIFWERNLADGEPGR</sequence>
<dbReference type="PANTHER" id="PTHR43792:SF8">
    <property type="entry name" value="[RIBOSOMAL PROTEIN US5]-ALANINE N-ACETYLTRANSFERASE"/>
    <property type="match status" value="1"/>
</dbReference>
<dbReference type="InterPro" id="IPR000182">
    <property type="entry name" value="GNAT_dom"/>
</dbReference>
<dbReference type="EMBL" id="JABXJJ020000018">
    <property type="protein sequence ID" value="MDI5970803.1"/>
    <property type="molecule type" value="Genomic_DNA"/>
</dbReference>
<accession>A0AA90GYW5</accession>
<keyword evidence="2" id="KW-0012">Acyltransferase</keyword>
<dbReference type="EC" id="2.-.-.-" evidence="6"/>
<feature type="domain" description="N-acetyltransferase" evidence="4">
    <location>
        <begin position="6"/>
        <end position="174"/>
    </location>
</feature>
<reference evidence="6 7" key="1">
    <citation type="submission" date="2023-05" db="EMBL/GenBank/DDBJ databases">
        <title>Streptantibioticus silvisoli sp. nov., acidotolerant actinomycetes 1 from pine litter.</title>
        <authorList>
            <person name="Swiecimska M."/>
            <person name="Golinska P."/>
            <person name="Sangal V."/>
            <person name="Wachnowicz B."/>
            <person name="Goodfellow M."/>
        </authorList>
    </citation>
    <scope>NUCLEOTIDE SEQUENCE</scope>
    <source>
        <strain evidence="6">SL13</strain>
        <strain evidence="5 7">SL54</strain>
    </source>
</reference>
<dbReference type="PANTHER" id="PTHR43792">
    <property type="entry name" value="GNAT FAMILY, PUTATIVE (AFU_ORTHOLOGUE AFUA_3G00765)-RELATED-RELATED"/>
    <property type="match status" value="1"/>
</dbReference>
<comment type="caution">
    <text evidence="6">The sequence shown here is derived from an EMBL/GenBank/DDBJ whole genome shotgun (WGS) entry which is preliminary data.</text>
</comment>
<dbReference type="Pfam" id="PF13302">
    <property type="entry name" value="Acetyltransf_3"/>
    <property type="match status" value="1"/>
</dbReference>
<dbReference type="GO" id="GO:0008999">
    <property type="term" value="F:protein-N-terminal-alanine acetyltransferase activity"/>
    <property type="evidence" value="ECO:0007669"/>
    <property type="project" value="TreeGrafter"/>
</dbReference>
<name>A0AA90GYW5_9ACTN</name>
<evidence type="ECO:0000313" key="7">
    <source>
        <dbReference type="Proteomes" id="UP001156398"/>
    </source>
</evidence>
<keyword evidence="1 6" id="KW-0808">Transferase</keyword>
<dbReference type="RefSeq" id="WP_271314350.1">
    <property type="nucleotide sequence ID" value="NZ_JAAGKO020000056.1"/>
</dbReference>
<comment type="similarity">
    <text evidence="3">Belongs to the acetyltransferase family. RimJ subfamily.</text>
</comment>
<dbReference type="Gene3D" id="3.40.630.30">
    <property type="match status" value="1"/>
</dbReference>
<evidence type="ECO:0000256" key="2">
    <source>
        <dbReference type="ARBA" id="ARBA00023315"/>
    </source>
</evidence>
<evidence type="ECO:0000256" key="3">
    <source>
        <dbReference type="ARBA" id="ARBA00038502"/>
    </source>
</evidence>
<dbReference type="AlphaFoldDB" id="A0AA90GYW5"/>
<protein>
    <submittedName>
        <fullName evidence="6">GNAT family protein</fullName>
        <ecNumber evidence="6">2.-.-.-</ecNumber>
    </submittedName>
</protein>
<dbReference type="SUPFAM" id="SSF55729">
    <property type="entry name" value="Acyl-CoA N-acyltransferases (Nat)"/>
    <property type="match status" value="1"/>
</dbReference>
<dbReference type="Proteomes" id="UP001156398">
    <property type="component" value="Unassembled WGS sequence"/>
</dbReference>
<dbReference type="InterPro" id="IPR051531">
    <property type="entry name" value="N-acetyltransferase"/>
</dbReference>
<dbReference type="InterPro" id="IPR016181">
    <property type="entry name" value="Acyl_CoA_acyltransferase"/>
</dbReference>
<keyword evidence="7" id="KW-1185">Reference proteome</keyword>
<organism evidence="6">
    <name type="scientific">Streptantibioticus silvisoli</name>
    <dbReference type="NCBI Taxonomy" id="2705255"/>
    <lineage>
        <taxon>Bacteria</taxon>
        <taxon>Bacillati</taxon>
        <taxon>Actinomycetota</taxon>
        <taxon>Actinomycetes</taxon>
        <taxon>Kitasatosporales</taxon>
        <taxon>Streptomycetaceae</taxon>
        <taxon>Streptantibioticus</taxon>
    </lineage>
</organism>